<dbReference type="EMBL" id="VLJV01000001">
    <property type="protein sequence ID" value="TWH20861.1"/>
    <property type="molecule type" value="Genomic_DNA"/>
</dbReference>
<dbReference type="Pfam" id="PF13180">
    <property type="entry name" value="PDZ_2"/>
    <property type="match status" value="1"/>
</dbReference>
<evidence type="ECO:0000256" key="1">
    <source>
        <dbReference type="ARBA" id="ARBA00010541"/>
    </source>
</evidence>
<dbReference type="Pfam" id="PF13365">
    <property type="entry name" value="Trypsin_2"/>
    <property type="match status" value="1"/>
</dbReference>
<comment type="similarity">
    <text evidence="1">Belongs to the peptidase S1C family.</text>
</comment>
<keyword evidence="3" id="KW-0378">Hydrolase</keyword>
<dbReference type="Proteomes" id="UP000317303">
    <property type="component" value="Unassembled WGS sequence"/>
</dbReference>
<dbReference type="InterPro" id="IPR001940">
    <property type="entry name" value="Peptidase_S1C"/>
</dbReference>
<dbReference type="GO" id="GO:0006508">
    <property type="term" value="P:proteolysis"/>
    <property type="evidence" value="ECO:0007669"/>
    <property type="project" value="UniProtKB-KW"/>
</dbReference>
<evidence type="ECO:0000256" key="4">
    <source>
        <dbReference type="ARBA" id="ARBA00022825"/>
    </source>
</evidence>
<feature type="domain" description="PDZ" evidence="7">
    <location>
        <begin position="433"/>
        <end position="526"/>
    </location>
</feature>
<proteinExistence type="inferred from homology"/>
<evidence type="ECO:0000256" key="2">
    <source>
        <dbReference type="ARBA" id="ARBA00022670"/>
    </source>
</evidence>
<dbReference type="PRINTS" id="PR00834">
    <property type="entry name" value="PROTEASES2C"/>
</dbReference>
<comment type="caution">
    <text evidence="8">The sequence shown here is derived from an EMBL/GenBank/DDBJ whole genome shotgun (WGS) entry which is preliminary data.</text>
</comment>
<dbReference type="InterPro" id="IPR001478">
    <property type="entry name" value="PDZ"/>
</dbReference>
<protein>
    <submittedName>
        <fullName evidence="8">Putative serine protease PepD</fullName>
    </submittedName>
</protein>
<dbReference type="PANTHER" id="PTHR43343">
    <property type="entry name" value="PEPTIDASE S12"/>
    <property type="match status" value="1"/>
</dbReference>
<sequence>MAHHEDMSENDPTFADNSQTPSSGFPAQNRPEQEQGASGAAPSPWSAEGAAQAQQPAQTFEGGHAQDPAQAHDAAQAHDPAQQGGAQSQASGQVPQDDQQQPAQAYAAQSHAGHSGAPSHSEQAQYGSGYAGQTGHPQHGEQGTNPYAAPGQQTYPGGYGTLGGQPGGQMAPVQEGPAPRNGRGGASKLMVGVAVLALLVGGGAGAVGGYLAADSSTGTTVNSLDQERPARQTGNAEDGTAEAVAQKVSPSVVQLKTVSSQGAGEGSGFIISDDGYVLTNNHVIAGAAEGGQIQVVFNDGQTANASVVGRDPTTDIAVVKAEGASNLPAVELGRSDDLRVGQQVVAIGSPYELAGTVTSGIVSSLHRPVSAGGGGDQTTVMDAIQTDAAINPGNSGGPLVNMKGQIIGINSAIYSPSSGMSQQEAGNVGIGFAIPIDQARRTADDIIEDGHATQTFIGATVGNARQGGAAIADVEADSPADKAGLKGGDVVVKIGDRNVDDSDTLVAAIRTRAPGEKVTLTLEGGRTVDVTLGGQPVDPN</sequence>
<keyword evidence="9" id="KW-1185">Reference proteome</keyword>
<organism evidence="8 9">
    <name type="scientific">Prauserella rugosa</name>
    <dbReference type="NCBI Taxonomy" id="43354"/>
    <lineage>
        <taxon>Bacteria</taxon>
        <taxon>Bacillati</taxon>
        <taxon>Actinomycetota</taxon>
        <taxon>Actinomycetes</taxon>
        <taxon>Pseudonocardiales</taxon>
        <taxon>Pseudonocardiaceae</taxon>
        <taxon>Prauserella</taxon>
    </lineage>
</organism>
<feature type="region of interest" description="Disordered" evidence="5">
    <location>
        <begin position="218"/>
        <end position="238"/>
    </location>
</feature>
<keyword evidence="6" id="KW-0472">Membrane</keyword>
<dbReference type="InterPro" id="IPR009003">
    <property type="entry name" value="Peptidase_S1_PA"/>
</dbReference>
<dbReference type="InterPro" id="IPR036034">
    <property type="entry name" value="PDZ_sf"/>
</dbReference>
<evidence type="ECO:0000313" key="9">
    <source>
        <dbReference type="Proteomes" id="UP000317303"/>
    </source>
</evidence>
<keyword evidence="2 8" id="KW-0645">Protease</keyword>
<dbReference type="SUPFAM" id="SSF50494">
    <property type="entry name" value="Trypsin-like serine proteases"/>
    <property type="match status" value="1"/>
</dbReference>
<dbReference type="AlphaFoldDB" id="A0A660CIG5"/>
<keyword evidence="6" id="KW-1133">Transmembrane helix</keyword>
<feature type="transmembrane region" description="Helical" evidence="6">
    <location>
        <begin position="189"/>
        <end position="213"/>
    </location>
</feature>
<dbReference type="GO" id="GO:0004252">
    <property type="term" value="F:serine-type endopeptidase activity"/>
    <property type="evidence" value="ECO:0007669"/>
    <property type="project" value="InterPro"/>
</dbReference>
<dbReference type="FunFam" id="2.40.10.10:FF:000001">
    <property type="entry name" value="Periplasmic serine protease DegS"/>
    <property type="match status" value="1"/>
</dbReference>
<evidence type="ECO:0000259" key="7">
    <source>
        <dbReference type="PROSITE" id="PS50106"/>
    </source>
</evidence>
<dbReference type="Gene3D" id="2.30.42.10">
    <property type="match status" value="1"/>
</dbReference>
<dbReference type="InterPro" id="IPR051201">
    <property type="entry name" value="Chloro_Bact_Ser_Proteases"/>
</dbReference>
<evidence type="ECO:0000256" key="6">
    <source>
        <dbReference type="SAM" id="Phobius"/>
    </source>
</evidence>
<feature type="compositionally biased region" description="Gly residues" evidence="5">
    <location>
        <begin position="157"/>
        <end position="167"/>
    </location>
</feature>
<reference evidence="8 9" key="1">
    <citation type="submission" date="2019-07" db="EMBL/GenBank/DDBJ databases">
        <title>R&amp;d 2014.</title>
        <authorList>
            <person name="Klenk H.-P."/>
        </authorList>
    </citation>
    <scope>NUCLEOTIDE SEQUENCE [LARGE SCALE GENOMIC DNA]</scope>
    <source>
        <strain evidence="8 9">DSM 43194</strain>
    </source>
</reference>
<accession>A0A660CIG5</accession>
<dbReference type="PROSITE" id="PS50106">
    <property type="entry name" value="PDZ"/>
    <property type="match status" value="1"/>
</dbReference>
<name>A0A660CIG5_9PSEU</name>
<evidence type="ECO:0000256" key="5">
    <source>
        <dbReference type="SAM" id="MobiDB-lite"/>
    </source>
</evidence>
<keyword evidence="6" id="KW-0812">Transmembrane</keyword>
<feature type="region of interest" description="Disordered" evidence="5">
    <location>
        <begin position="1"/>
        <end position="184"/>
    </location>
</feature>
<dbReference type="PANTHER" id="PTHR43343:SF3">
    <property type="entry name" value="PROTEASE DO-LIKE 8, CHLOROPLASTIC"/>
    <property type="match status" value="1"/>
</dbReference>
<gene>
    <name evidence="8" type="ORF">JD82_02711</name>
</gene>
<evidence type="ECO:0000313" key="8">
    <source>
        <dbReference type="EMBL" id="TWH20861.1"/>
    </source>
</evidence>
<dbReference type="InterPro" id="IPR043504">
    <property type="entry name" value="Peptidase_S1_PA_chymotrypsin"/>
</dbReference>
<keyword evidence="4" id="KW-0720">Serine protease</keyword>
<evidence type="ECO:0000256" key="3">
    <source>
        <dbReference type="ARBA" id="ARBA00022801"/>
    </source>
</evidence>
<dbReference type="SUPFAM" id="SSF50156">
    <property type="entry name" value="PDZ domain-like"/>
    <property type="match status" value="1"/>
</dbReference>
<feature type="compositionally biased region" description="Low complexity" evidence="5">
    <location>
        <begin position="36"/>
        <end position="121"/>
    </location>
</feature>
<dbReference type="SMART" id="SM00228">
    <property type="entry name" value="PDZ"/>
    <property type="match status" value="1"/>
</dbReference>
<feature type="compositionally biased region" description="Polar residues" evidence="5">
    <location>
        <begin position="15"/>
        <end position="26"/>
    </location>
</feature>
<dbReference type="Gene3D" id="2.40.10.10">
    <property type="entry name" value="Trypsin-like serine proteases"/>
    <property type="match status" value="2"/>
</dbReference>